<reference evidence="1 2" key="1">
    <citation type="submission" date="2018-01" db="EMBL/GenBank/DDBJ databases">
        <title>Genome Sequencing and Assembly of Anaerobacter polyendosporus strain CT4.</title>
        <authorList>
            <person name="Tachaapaikoon C."/>
            <person name="Sutheeworapong S."/>
            <person name="Jenjaroenpun P."/>
            <person name="Wongsurawat T."/>
            <person name="Nookeaw I."/>
            <person name="Cheawchanlertfa P."/>
            <person name="Kosugi A."/>
            <person name="Cheevadhanarak S."/>
            <person name="Ratanakhanokchai K."/>
        </authorList>
    </citation>
    <scope>NUCLEOTIDE SEQUENCE [LARGE SCALE GENOMIC DNA]</scope>
    <source>
        <strain evidence="1 2">CT4</strain>
    </source>
</reference>
<proteinExistence type="predicted"/>
<keyword evidence="2" id="KW-1185">Reference proteome</keyword>
<dbReference type="OrthoDB" id="1759226at2"/>
<accession>A0A3R5U9J4</accession>
<name>A0A3R5U9J4_9CLOT</name>
<organism evidence="1 2">
    <name type="scientific">Clostridium manihotivorum</name>
    <dbReference type="NCBI Taxonomy" id="2320868"/>
    <lineage>
        <taxon>Bacteria</taxon>
        <taxon>Bacillati</taxon>
        <taxon>Bacillota</taxon>
        <taxon>Clostridia</taxon>
        <taxon>Eubacteriales</taxon>
        <taxon>Clostridiaceae</taxon>
        <taxon>Clostridium</taxon>
    </lineage>
</organism>
<gene>
    <name evidence="1" type="ORF">C1I91_15140</name>
</gene>
<dbReference type="EMBL" id="CP025746">
    <property type="protein sequence ID" value="QAA32869.1"/>
    <property type="molecule type" value="Genomic_DNA"/>
</dbReference>
<evidence type="ECO:0000313" key="2">
    <source>
        <dbReference type="Proteomes" id="UP000286268"/>
    </source>
</evidence>
<evidence type="ECO:0000313" key="1">
    <source>
        <dbReference type="EMBL" id="QAA32869.1"/>
    </source>
</evidence>
<dbReference type="Proteomes" id="UP000286268">
    <property type="component" value="Chromosome"/>
</dbReference>
<dbReference type="RefSeq" id="WP_128213603.1">
    <property type="nucleotide sequence ID" value="NZ_CP025746.1"/>
</dbReference>
<dbReference type="KEGG" id="cmah:C1I91_15140"/>
<sequence length="46" mass="5412">MNNLIRYSIKLALLNQLISKNKITRKEYEAIKDEIMKTCKIKNSLS</sequence>
<protein>
    <submittedName>
        <fullName evidence="1">Conjugal transfer protein</fullName>
    </submittedName>
</protein>
<dbReference type="AlphaFoldDB" id="A0A3R5U9J4"/>